<protein>
    <submittedName>
        <fullName evidence="1">Uncharacterized protein</fullName>
    </submittedName>
</protein>
<accession>A0ABS2Q232</accession>
<gene>
    <name evidence="1" type="ORF">JOD45_002557</name>
</gene>
<proteinExistence type="predicted"/>
<evidence type="ECO:0000313" key="2">
    <source>
        <dbReference type="Proteomes" id="UP000808914"/>
    </source>
</evidence>
<reference evidence="1 2" key="1">
    <citation type="submission" date="2021-01" db="EMBL/GenBank/DDBJ databases">
        <title>Genomic Encyclopedia of Type Strains, Phase IV (KMG-IV): sequencing the most valuable type-strain genomes for metagenomic binning, comparative biology and taxonomic classification.</title>
        <authorList>
            <person name="Goeker M."/>
        </authorList>
    </citation>
    <scope>NUCLEOTIDE SEQUENCE [LARGE SCALE GENOMIC DNA]</scope>
    <source>
        <strain evidence="1 2">DSM 28236</strain>
    </source>
</reference>
<keyword evidence="2" id="KW-1185">Reference proteome</keyword>
<name>A0ABS2Q232_9BACL</name>
<evidence type="ECO:0000313" key="1">
    <source>
        <dbReference type="EMBL" id="MBM7646329.1"/>
    </source>
</evidence>
<dbReference type="Proteomes" id="UP000808914">
    <property type="component" value="Unassembled WGS sequence"/>
</dbReference>
<organism evidence="1 2">
    <name type="scientific">Scopulibacillus daqui</name>
    <dbReference type="NCBI Taxonomy" id="1469162"/>
    <lineage>
        <taxon>Bacteria</taxon>
        <taxon>Bacillati</taxon>
        <taxon>Bacillota</taxon>
        <taxon>Bacilli</taxon>
        <taxon>Bacillales</taxon>
        <taxon>Sporolactobacillaceae</taxon>
        <taxon>Scopulibacillus</taxon>
    </lineage>
</organism>
<sequence length="29" mass="3013">MSMVLDAIPSFKIGAGVLAALKLIIEVLV</sequence>
<comment type="caution">
    <text evidence="1">The sequence shown here is derived from an EMBL/GenBank/DDBJ whole genome shotgun (WGS) entry which is preliminary data.</text>
</comment>
<dbReference type="EMBL" id="JAFBER010000019">
    <property type="protein sequence ID" value="MBM7646329.1"/>
    <property type="molecule type" value="Genomic_DNA"/>
</dbReference>